<evidence type="ECO:0000256" key="2">
    <source>
        <dbReference type="PROSITE-ProRule" id="PRU00464"/>
    </source>
</evidence>
<gene>
    <name evidence="4" type="ORF">SACC_01600</name>
</gene>
<dbReference type="Proteomes" id="UP001319921">
    <property type="component" value="Chromosome"/>
</dbReference>
<dbReference type="SUPFAM" id="SSF54197">
    <property type="entry name" value="HIT-like"/>
    <property type="match status" value="1"/>
</dbReference>
<name>A0AAQ4CMW2_9CREN</name>
<dbReference type="CDD" id="cd01275">
    <property type="entry name" value="FHIT"/>
    <property type="match status" value="1"/>
</dbReference>
<keyword evidence="4" id="KW-0378">Hydrolase</keyword>
<dbReference type="AlphaFoldDB" id="A0AAQ4CMW2"/>
<dbReference type="RefSeq" id="WP_229571170.1">
    <property type="nucleotide sequence ID" value="NZ_AP025226.1"/>
</dbReference>
<dbReference type="InterPro" id="IPR011146">
    <property type="entry name" value="HIT-like"/>
</dbReference>
<dbReference type="PROSITE" id="PS51084">
    <property type="entry name" value="HIT_2"/>
    <property type="match status" value="1"/>
</dbReference>
<proteinExistence type="predicted"/>
<dbReference type="GO" id="GO:0000166">
    <property type="term" value="F:nucleotide binding"/>
    <property type="evidence" value="ECO:0007669"/>
    <property type="project" value="UniProtKB-KW"/>
</dbReference>
<dbReference type="InterPro" id="IPR039383">
    <property type="entry name" value="FHIT"/>
</dbReference>
<evidence type="ECO:0000313" key="4">
    <source>
        <dbReference type="EMBL" id="BDB97143.1"/>
    </source>
</evidence>
<dbReference type="GO" id="GO:0016787">
    <property type="term" value="F:hydrolase activity"/>
    <property type="evidence" value="ECO:0007669"/>
    <property type="project" value="UniProtKB-KW"/>
</dbReference>
<dbReference type="InterPro" id="IPR036265">
    <property type="entry name" value="HIT-like_sf"/>
</dbReference>
<sequence length="171" mass="19754">MDILWAPWRAKYIAEASKQKQGECLFCRVSKENNDAQNYVVYRGKHSFIMLNAFPYNTAHIMVVPYRHIPTLELLSQEEIIDIFNLIKISMEAIREEYNPDGFNIGVNIGRVAGAGIESHVHIHIVPRWNGDSNFMPVIFNTKVMPESLNDTFKKLNERINYIVKKPSNSE</sequence>
<evidence type="ECO:0000259" key="3">
    <source>
        <dbReference type="PROSITE" id="PS51084"/>
    </source>
</evidence>
<dbReference type="GeneID" id="68864879"/>
<dbReference type="KEGG" id="scas:SACC_01600"/>
<organism evidence="4 5">
    <name type="scientific">Saccharolobus caldissimus</name>
    <dbReference type="NCBI Taxonomy" id="1702097"/>
    <lineage>
        <taxon>Archaea</taxon>
        <taxon>Thermoproteota</taxon>
        <taxon>Thermoprotei</taxon>
        <taxon>Sulfolobales</taxon>
        <taxon>Sulfolobaceae</taxon>
        <taxon>Saccharolobus</taxon>
    </lineage>
</organism>
<dbReference type="PANTHER" id="PTHR42997">
    <property type="entry name" value="HIT FAMILY HYDROLASE"/>
    <property type="match status" value="1"/>
</dbReference>
<evidence type="ECO:0000256" key="1">
    <source>
        <dbReference type="ARBA" id="ARBA00022741"/>
    </source>
</evidence>
<feature type="domain" description="HIT" evidence="3">
    <location>
        <begin position="25"/>
        <end position="135"/>
    </location>
</feature>
<dbReference type="Gene3D" id="3.30.428.10">
    <property type="entry name" value="HIT-like"/>
    <property type="match status" value="1"/>
</dbReference>
<keyword evidence="1" id="KW-0547">Nucleotide-binding</keyword>
<reference evidence="4 5" key="1">
    <citation type="journal article" date="2022" name="Microbiol. Resour. Announc.">
        <title>Complete Genome Sequence of the Hyperthermophilic and Acidophilic Archaeon Saccharolobus caldissimus Strain HS-3T.</title>
        <authorList>
            <person name="Sakai H.D."/>
            <person name="Kurosawa N."/>
        </authorList>
    </citation>
    <scope>NUCLEOTIDE SEQUENCE [LARGE SCALE GENOMIC DNA]</scope>
    <source>
        <strain evidence="4 5">JCM32116</strain>
    </source>
</reference>
<keyword evidence="5" id="KW-1185">Reference proteome</keyword>
<dbReference type="Pfam" id="PF01230">
    <property type="entry name" value="HIT"/>
    <property type="match status" value="1"/>
</dbReference>
<evidence type="ECO:0000313" key="5">
    <source>
        <dbReference type="Proteomes" id="UP001319921"/>
    </source>
</evidence>
<dbReference type="InterPro" id="IPR052908">
    <property type="entry name" value="AP-4-A_phosphorylase"/>
</dbReference>
<accession>A0AAQ4CMW2</accession>
<protein>
    <submittedName>
        <fullName evidence="4">Hydrolase</fullName>
    </submittedName>
</protein>
<dbReference type="PANTHER" id="PTHR42997:SF1">
    <property type="entry name" value="AP-4-A PHOSPHORYLASE"/>
    <property type="match status" value="1"/>
</dbReference>
<dbReference type="EMBL" id="AP025226">
    <property type="protein sequence ID" value="BDB97143.1"/>
    <property type="molecule type" value="Genomic_DNA"/>
</dbReference>
<feature type="short sequence motif" description="Histidine triad motif" evidence="2">
    <location>
        <begin position="120"/>
        <end position="124"/>
    </location>
</feature>